<sequence>MMNFGNLDGSDPLISKYKNKTYKWCFVPPCTSTSNKNPDKVFFKVPQDKDIRKEWFTGVRRADQPKTCNYFCCQDHFDLRSDMENFVRFQLYGGNLKLKCNNNMVLDQNSPFNPCNRDAFTYDTENLENHQKGIEDFLTEKSEGCHQAISGVSGQCSHNMTTNQEYIGSEHSSTGSAYDMRVRGFGEDAQVQVEVLGLQAQGVTVDKACSPIGFLSSDSKSLDNSSKNSSLIQRSDGSKSYVPSTTGTSSPEKCPSQSEKELKFAAINVTRYLISKNPRKYLEIPEQCMPWMMNLLKKHTGFSEENINLTLMKIRMDDNYGILGDEFDIFHSSTIQEEVQRNLPIPFRAYYGNVYALIDAFEIQINKPSNLVHQSLTWSDYKACDTWKWVILCTADGETVFVSKAYGGRVSDTLLFETCGVMDILPTGCSVMADRGFKGIEGLLQKKNIELVRPPSVFEATQPTKGEVLETRRISALRIHVERLIRRVREFKILQPHSCLDLNIASQIDDIVQLVCGLINLQAPLIRT</sequence>
<dbReference type="EMBL" id="CM056742">
    <property type="protein sequence ID" value="KAJ8677020.1"/>
    <property type="molecule type" value="Genomic_DNA"/>
</dbReference>
<name>A0ACC2P0F0_9HYME</name>
<accession>A0ACC2P0F0</accession>
<protein>
    <submittedName>
        <fullName evidence="1">Uncharacterized protein</fullName>
    </submittedName>
</protein>
<keyword evidence="2" id="KW-1185">Reference proteome</keyword>
<evidence type="ECO:0000313" key="2">
    <source>
        <dbReference type="Proteomes" id="UP001239111"/>
    </source>
</evidence>
<gene>
    <name evidence="1" type="ORF">QAD02_012807</name>
</gene>
<dbReference type="Proteomes" id="UP001239111">
    <property type="component" value="Chromosome 2"/>
</dbReference>
<organism evidence="1 2">
    <name type="scientific">Eretmocerus hayati</name>
    <dbReference type="NCBI Taxonomy" id="131215"/>
    <lineage>
        <taxon>Eukaryota</taxon>
        <taxon>Metazoa</taxon>
        <taxon>Ecdysozoa</taxon>
        <taxon>Arthropoda</taxon>
        <taxon>Hexapoda</taxon>
        <taxon>Insecta</taxon>
        <taxon>Pterygota</taxon>
        <taxon>Neoptera</taxon>
        <taxon>Endopterygota</taxon>
        <taxon>Hymenoptera</taxon>
        <taxon>Apocrita</taxon>
        <taxon>Proctotrupomorpha</taxon>
        <taxon>Chalcidoidea</taxon>
        <taxon>Aphelinidae</taxon>
        <taxon>Aphelininae</taxon>
        <taxon>Eretmocerus</taxon>
    </lineage>
</organism>
<evidence type="ECO:0000313" key="1">
    <source>
        <dbReference type="EMBL" id="KAJ8677020.1"/>
    </source>
</evidence>
<reference evidence="1" key="1">
    <citation type="submission" date="2023-04" db="EMBL/GenBank/DDBJ databases">
        <title>A chromosome-level genome assembly of the parasitoid wasp Eretmocerus hayati.</title>
        <authorList>
            <person name="Zhong Y."/>
            <person name="Liu S."/>
            <person name="Liu Y."/>
        </authorList>
    </citation>
    <scope>NUCLEOTIDE SEQUENCE</scope>
    <source>
        <strain evidence="1">ZJU_SS_LIU_2023</strain>
    </source>
</reference>
<proteinExistence type="predicted"/>
<comment type="caution">
    <text evidence="1">The sequence shown here is derived from an EMBL/GenBank/DDBJ whole genome shotgun (WGS) entry which is preliminary data.</text>
</comment>